<keyword evidence="1" id="KW-0175">Coiled coil</keyword>
<dbReference type="OrthoDB" id="10372500at2759"/>
<evidence type="ECO:0000256" key="1">
    <source>
        <dbReference type="SAM" id="Coils"/>
    </source>
</evidence>
<evidence type="ECO:0000313" key="3">
    <source>
        <dbReference type="EMBL" id="KXS98072.1"/>
    </source>
</evidence>
<evidence type="ECO:0000313" key="4">
    <source>
        <dbReference type="Proteomes" id="UP000070133"/>
    </source>
</evidence>
<feature type="compositionally biased region" description="Polar residues" evidence="2">
    <location>
        <begin position="763"/>
        <end position="777"/>
    </location>
</feature>
<protein>
    <submittedName>
        <fullName evidence="3">Uncharacterized protein</fullName>
    </submittedName>
</protein>
<gene>
    <name evidence="3" type="ORF">AC578_1463</name>
</gene>
<keyword evidence="4" id="KW-1185">Reference proteome</keyword>
<feature type="compositionally biased region" description="Basic and acidic residues" evidence="2">
    <location>
        <begin position="329"/>
        <end position="341"/>
    </location>
</feature>
<dbReference type="Proteomes" id="UP000070133">
    <property type="component" value="Unassembled WGS sequence"/>
</dbReference>
<name>A0A139H6N1_9PEZI</name>
<feature type="compositionally biased region" description="Acidic residues" evidence="2">
    <location>
        <begin position="315"/>
        <end position="328"/>
    </location>
</feature>
<evidence type="ECO:0000256" key="2">
    <source>
        <dbReference type="SAM" id="MobiDB-lite"/>
    </source>
</evidence>
<accession>A0A139H6N1</accession>
<feature type="region of interest" description="Disordered" evidence="2">
    <location>
        <begin position="761"/>
        <end position="782"/>
    </location>
</feature>
<feature type="region of interest" description="Disordered" evidence="2">
    <location>
        <begin position="413"/>
        <end position="432"/>
    </location>
</feature>
<dbReference type="EMBL" id="LFZN01000123">
    <property type="protein sequence ID" value="KXS98072.1"/>
    <property type="molecule type" value="Genomic_DNA"/>
</dbReference>
<feature type="compositionally biased region" description="Basic and acidic residues" evidence="2">
    <location>
        <begin position="375"/>
        <end position="399"/>
    </location>
</feature>
<reference evidence="3 4" key="1">
    <citation type="submission" date="2015-07" db="EMBL/GenBank/DDBJ databases">
        <title>Comparative genomics of the Sigatoka disease complex on banana suggests a link between parallel evolutionary changes in Pseudocercospora fijiensis and Pseudocercospora eumusae and increased virulence on the banana host.</title>
        <authorList>
            <person name="Chang T.-C."/>
            <person name="Salvucci A."/>
            <person name="Crous P.W."/>
            <person name="Stergiopoulos I."/>
        </authorList>
    </citation>
    <scope>NUCLEOTIDE SEQUENCE [LARGE SCALE GENOMIC DNA]</scope>
    <source>
        <strain evidence="3 4">CBS 114824</strain>
    </source>
</reference>
<feature type="coiled-coil region" evidence="1">
    <location>
        <begin position="815"/>
        <end position="866"/>
    </location>
</feature>
<feature type="compositionally biased region" description="Polar residues" evidence="2">
    <location>
        <begin position="468"/>
        <end position="480"/>
    </location>
</feature>
<feature type="region of interest" description="Disordered" evidence="2">
    <location>
        <begin position="1"/>
        <end position="59"/>
    </location>
</feature>
<feature type="compositionally biased region" description="Basic and acidic residues" evidence="2">
    <location>
        <begin position="248"/>
        <end position="268"/>
    </location>
</feature>
<proteinExistence type="predicted"/>
<dbReference type="AlphaFoldDB" id="A0A139H6N1"/>
<dbReference type="STRING" id="321146.A0A139H6N1"/>
<feature type="region of interest" description="Disordered" evidence="2">
    <location>
        <begin position="442"/>
        <end position="480"/>
    </location>
</feature>
<comment type="caution">
    <text evidence="3">The sequence shown here is derived from an EMBL/GenBank/DDBJ whole genome shotgun (WGS) entry which is preliminary data.</text>
</comment>
<organism evidence="3 4">
    <name type="scientific">Pseudocercospora eumusae</name>
    <dbReference type="NCBI Taxonomy" id="321146"/>
    <lineage>
        <taxon>Eukaryota</taxon>
        <taxon>Fungi</taxon>
        <taxon>Dikarya</taxon>
        <taxon>Ascomycota</taxon>
        <taxon>Pezizomycotina</taxon>
        <taxon>Dothideomycetes</taxon>
        <taxon>Dothideomycetidae</taxon>
        <taxon>Mycosphaerellales</taxon>
        <taxon>Mycosphaerellaceae</taxon>
        <taxon>Pseudocercospora</taxon>
    </lineage>
</organism>
<feature type="region of interest" description="Disordered" evidence="2">
    <location>
        <begin position="241"/>
        <end position="408"/>
    </location>
</feature>
<sequence length="874" mass="97282">MARLRQEPSSAQVNTRKVRPLRATGPQDHARPDDNDDTDADTDATGNGDADSSAGPPAAGDVERRIRAHLDNITTALNNHNKQHALNLYHGAFQEFVIEGTIDSAVERYIDLATLRWLEVEAEESIQASTETKSRTHARALARPPWRLSALKIWCLFSHDNKWPCSAFLGGLRDLSVGEPDLTAAVKLMQEATKEREKARVFKALEQKRMQPRGKWIPFTRLDAHLAIELWGEQTGRSTLELSNFSKDPSRKPRGDAKNKRRARREDSVLSQPENQSDDGEDGGQGIEGEEQQQNGSVDGGQGDDNGGETQPQDDSNEPEREDVNEDELQQHNDSHEPRQEDNDEEEDVPTPEQGRGDGGEGGLEDMSTEMSYADDTRLTFGDEHPDSSPLDARRRSEARPSTSASAQARLRLMQEAPRRPQKLRRSSSFSTESWYHFRRPETDRTHRRVTRARSAESSFRLGCGGNSYESTPASTRLQRPNTQHDEAIAANAIVQMATSLDPASTASRKIKRPRLTYDRRTMRLQPWLDVLASNDTIAAPAAVLQHANVDSAILNHNGPGTAIIVLHTVPATSDNVKELAFADISPSRITLHLPRLDGEINDHFTATVTQLRTHLPRPPAGEADAQQGQVRDQPVNSVALPFSAGGIPDIARVLVAVAYHLSPHMTAMPESLDDFNLWTYAAAVCMQNDPSTTAPMRFLRPYLDGTPPTPMSSHTPANSDMTFSCSTLRTLSAEWTQRLQQLEQAAVEVSRIRDVFRRPQDRTATARNQTGATTSEGRIDHTREKIRLAEEDLANGDPHSPTRSLDVTRLDGLKAMLQQQLATQEEQTARIERRQVIVKQLAVDMADYGDEAKILRSDLAQWRQQWLDFASSL</sequence>